<protein>
    <recommendedName>
        <fullName evidence="5">Protein-S-isoprenylcysteine O-methyltransferase</fullName>
        <ecNumber evidence="5">2.1.1.100</ecNumber>
    </recommendedName>
</protein>
<dbReference type="AlphaFoldDB" id="A0A2T9Z5U4"/>
<name>A0A2T9Z5U4_9FUNG</name>
<feature type="transmembrane region" description="Helical" evidence="5">
    <location>
        <begin position="96"/>
        <end position="114"/>
    </location>
</feature>
<reference evidence="6 7" key="1">
    <citation type="journal article" date="2018" name="MBio">
        <title>Comparative Genomics Reveals the Core Gene Toolbox for the Fungus-Insect Symbiosis.</title>
        <authorList>
            <person name="Wang Y."/>
            <person name="Stata M."/>
            <person name="Wang W."/>
            <person name="Stajich J.E."/>
            <person name="White M.M."/>
            <person name="Moncalvo J.M."/>
        </authorList>
    </citation>
    <scope>NUCLEOTIDE SEQUENCE [LARGE SCALE GENOMIC DNA]</scope>
    <source>
        <strain evidence="6 7">AUS-77-4</strain>
    </source>
</reference>
<proteinExistence type="inferred from homology"/>
<keyword evidence="4 5" id="KW-0472">Membrane</keyword>
<keyword evidence="3 5" id="KW-1133">Transmembrane helix</keyword>
<dbReference type="GO" id="GO:0032259">
    <property type="term" value="P:methylation"/>
    <property type="evidence" value="ECO:0007669"/>
    <property type="project" value="UniProtKB-KW"/>
</dbReference>
<evidence type="ECO:0000313" key="6">
    <source>
        <dbReference type="EMBL" id="PVU99967.1"/>
    </source>
</evidence>
<dbReference type="GO" id="GO:0004671">
    <property type="term" value="F:protein C-terminal S-isoprenylcysteine carboxyl O-methyltransferase activity"/>
    <property type="evidence" value="ECO:0007669"/>
    <property type="project" value="UniProtKB-EC"/>
</dbReference>
<dbReference type="PANTHER" id="PTHR12714:SF9">
    <property type="entry name" value="PROTEIN-S-ISOPRENYLCYSTEINE O-METHYLTRANSFERASE"/>
    <property type="match status" value="1"/>
</dbReference>
<keyword evidence="5" id="KW-0808">Transferase</keyword>
<dbReference type="InterPro" id="IPR007269">
    <property type="entry name" value="ICMT_MeTrfase"/>
</dbReference>
<keyword evidence="5" id="KW-0489">Methyltransferase</keyword>
<evidence type="ECO:0000256" key="4">
    <source>
        <dbReference type="ARBA" id="ARBA00023136"/>
    </source>
</evidence>
<comment type="similarity">
    <text evidence="5">Belongs to the class VI-like SAM-binding methyltransferase superfamily. Isoprenylcysteine carboxyl methyltransferase family.</text>
</comment>
<evidence type="ECO:0000256" key="5">
    <source>
        <dbReference type="RuleBase" id="RU362022"/>
    </source>
</evidence>
<comment type="caution">
    <text evidence="6">The sequence shown here is derived from an EMBL/GenBank/DDBJ whole genome shotgun (WGS) entry which is preliminary data.</text>
</comment>
<dbReference type="PANTHER" id="PTHR12714">
    <property type="entry name" value="PROTEIN-S ISOPRENYLCYSTEINE O-METHYLTRANSFERASE"/>
    <property type="match status" value="1"/>
</dbReference>
<dbReference type="Gene3D" id="1.20.120.1630">
    <property type="match status" value="1"/>
</dbReference>
<keyword evidence="2 5" id="KW-0812">Transmembrane</keyword>
<dbReference type="OrthoDB" id="422086at2759"/>
<feature type="transmembrane region" description="Helical" evidence="5">
    <location>
        <begin position="177"/>
        <end position="195"/>
    </location>
</feature>
<evidence type="ECO:0000313" key="7">
    <source>
        <dbReference type="Proteomes" id="UP000245699"/>
    </source>
</evidence>
<dbReference type="STRING" id="61424.A0A2T9Z5U4"/>
<feature type="transmembrane region" description="Helical" evidence="5">
    <location>
        <begin position="31"/>
        <end position="54"/>
    </location>
</feature>
<dbReference type="EC" id="2.1.1.100" evidence="5"/>
<dbReference type="GO" id="GO:0005789">
    <property type="term" value="C:endoplasmic reticulum membrane"/>
    <property type="evidence" value="ECO:0007669"/>
    <property type="project" value="UniProtKB-SubCell"/>
</dbReference>
<feature type="transmembrane region" description="Helical" evidence="5">
    <location>
        <begin position="121"/>
        <end position="137"/>
    </location>
</feature>
<sequence>MGSNEDEYTRMIPNETNLPFQEPLKISSISFCLGTTFGISLFGVFVTTNVYFALLSRFSMFVSLYHMLEYTSVAKFNPKYLEINSFMFNPDGDYNFVYAMLFSIVELTIECLIWPTFKKNIVFNTLGLMMVLFGQGLRTGAMVSAKTSFNHYIATSKEASHKLITSGVYKYERHPSYVGFLLWAVGLQIMLMNPAI</sequence>
<dbReference type="Pfam" id="PF04140">
    <property type="entry name" value="ICMT"/>
    <property type="match status" value="1"/>
</dbReference>
<dbReference type="EMBL" id="MBFT01000010">
    <property type="protein sequence ID" value="PVU99967.1"/>
    <property type="molecule type" value="Genomic_DNA"/>
</dbReference>
<keyword evidence="7" id="KW-1185">Reference proteome</keyword>
<keyword evidence="5" id="KW-0949">S-adenosyl-L-methionine</keyword>
<comment type="catalytic activity">
    <reaction evidence="5">
        <text>[protein]-C-terminal S-[(2E,6E)-farnesyl]-L-cysteine + S-adenosyl-L-methionine = [protein]-C-terminal S-[(2E,6E)-farnesyl]-L-cysteine methyl ester + S-adenosyl-L-homocysteine</text>
        <dbReference type="Rhea" id="RHEA:21672"/>
        <dbReference type="Rhea" id="RHEA-COMP:12125"/>
        <dbReference type="Rhea" id="RHEA-COMP:12126"/>
        <dbReference type="ChEBI" id="CHEBI:57856"/>
        <dbReference type="ChEBI" id="CHEBI:59789"/>
        <dbReference type="ChEBI" id="CHEBI:90510"/>
        <dbReference type="ChEBI" id="CHEBI:90511"/>
        <dbReference type="EC" id="2.1.1.100"/>
    </reaction>
</comment>
<evidence type="ECO:0000256" key="3">
    <source>
        <dbReference type="ARBA" id="ARBA00022989"/>
    </source>
</evidence>
<gene>
    <name evidence="6" type="ORF">BB559_000217</name>
</gene>
<keyword evidence="5" id="KW-0256">Endoplasmic reticulum</keyword>
<organism evidence="6 7">
    <name type="scientific">Furculomyces boomerangus</name>
    <dbReference type="NCBI Taxonomy" id="61424"/>
    <lineage>
        <taxon>Eukaryota</taxon>
        <taxon>Fungi</taxon>
        <taxon>Fungi incertae sedis</taxon>
        <taxon>Zoopagomycota</taxon>
        <taxon>Kickxellomycotina</taxon>
        <taxon>Harpellomycetes</taxon>
        <taxon>Harpellales</taxon>
        <taxon>Harpellaceae</taxon>
        <taxon>Furculomyces</taxon>
    </lineage>
</organism>
<evidence type="ECO:0000256" key="1">
    <source>
        <dbReference type="ARBA" id="ARBA00004141"/>
    </source>
</evidence>
<evidence type="ECO:0000256" key="2">
    <source>
        <dbReference type="ARBA" id="ARBA00022692"/>
    </source>
</evidence>
<comment type="subcellular location">
    <subcellularLocation>
        <location evidence="5">Endoplasmic reticulum membrane</location>
        <topology evidence="5">Multi-pass membrane protein</topology>
    </subcellularLocation>
    <subcellularLocation>
        <location evidence="1">Membrane</location>
        <topology evidence="1">Multi-pass membrane protein</topology>
    </subcellularLocation>
</comment>
<accession>A0A2T9Z5U4</accession>
<dbReference type="Proteomes" id="UP000245699">
    <property type="component" value="Unassembled WGS sequence"/>
</dbReference>